<gene>
    <name evidence="2" type="ORF">C8D95_11119</name>
</gene>
<protein>
    <submittedName>
        <fullName evidence="2">NAD(P)-dependent dehydrogenase (Short-subunit alcohol dehydrogenase family)</fullName>
    </submittedName>
</protein>
<organism evidence="2 3">
    <name type="scientific">Silicimonas algicola</name>
    <dbReference type="NCBI Taxonomy" id="1826607"/>
    <lineage>
        <taxon>Bacteria</taxon>
        <taxon>Pseudomonadati</taxon>
        <taxon>Pseudomonadota</taxon>
        <taxon>Alphaproteobacteria</taxon>
        <taxon>Rhodobacterales</taxon>
        <taxon>Paracoccaceae</taxon>
    </lineage>
</organism>
<dbReference type="InterPro" id="IPR051687">
    <property type="entry name" value="Peroxisomal_Beta-Oxidation"/>
</dbReference>
<dbReference type="InterPro" id="IPR036291">
    <property type="entry name" value="NAD(P)-bd_dom_sf"/>
</dbReference>
<dbReference type="SMART" id="SM00822">
    <property type="entry name" value="PKS_KR"/>
    <property type="match status" value="1"/>
</dbReference>
<dbReference type="InterPro" id="IPR020904">
    <property type="entry name" value="Sc_DH/Rdtase_CS"/>
</dbReference>
<dbReference type="AlphaFoldDB" id="A0A316G2G6"/>
<dbReference type="EMBL" id="QGGV01000011">
    <property type="protein sequence ID" value="PWK54585.1"/>
    <property type="molecule type" value="Genomic_DNA"/>
</dbReference>
<keyword evidence="3" id="KW-1185">Reference proteome</keyword>
<name>A0A316G2G6_9RHOB</name>
<dbReference type="RefSeq" id="WP_109760697.1">
    <property type="nucleotide sequence ID" value="NZ_CP034588.1"/>
</dbReference>
<dbReference type="SUPFAM" id="SSF51735">
    <property type="entry name" value="NAD(P)-binding Rossmann-fold domains"/>
    <property type="match status" value="1"/>
</dbReference>
<comment type="caution">
    <text evidence="2">The sequence shown here is derived from an EMBL/GenBank/DDBJ whole genome shotgun (WGS) entry which is preliminary data.</text>
</comment>
<dbReference type="InterPro" id="IPR002347">
    <property type="entry name" value="SDR_fam"/>
</dbReference>
<dbReference type="PANTHER" id="PTHR45024:SF3">
    <property type="entry name" value="BLL2957 PROTEIN"/>
    <property type="match status" value="1"/>
</dbReference>
<evidence type="ECO:0000259" key="1">
    <source>
        <dbReference type="SMART" id="SM00822"/>
    </source>
</evidence>
<feature type="domain" description="Ketoreductase" evidence="1">
    <location>
        <begin position="11"/>
        <end position="189"/>
    </location>
</feature>
<evidence type="ECO:0000313" key="2">
    <source>
        <dbReference type="EMBL" id="PWK54585.1"/>
    </source>
</evidence>
<dbReference type="KEGG" id="salo:EF888_14715"/>
<accession>A0A316G2G6</accession>
<proteinExistence type="predicted"/>
<dbReference type="Gene3D" id="3.40.50.720">
    <property type="entry name" value="NAD(P)-binding Rossmann-like Domain"/>
    <property type="match status" value="1"/>
</dbReference>
<dbReference type="Proteomes" id="UP000245390">
    <property type="component" value="Unassembled WGS sequence"/>
</dbReference>
<dbReference type="PROSITE" id="PS00061">
    <property type="entry name" value="ADH_SHORT"/>
    <property type="match status" value="1"/>
</dbReference>
<dbReference type="PRINTS" id="PR00081">
    <property type="entry name" value="GDHRDH"/>
</dbReference>
<dbReference type="PANTHER" id="PTHR45024">
    <property type="entry name" value="DEHYDROGENASES, SHORT CHAIN"/>
    <property type="match status" value="1"/>
</dbReference>
<dbReference type="InterPro" id="IPR057326">
    <property type="entry name" value="KR_dom"/>
</dbReference>
<reference evidence="2 3" key="1">
    <citation type="submission" date="2018-05" db="EMBL/GenBank/DDBJ databases">
        <title>Genomic Encyclopedia of Type Strains, Phase IV (KMG-IV): sequencing the most valuable type-strain genomes for metagenomic binning, comparative biology and taxonomic classification.</title>
        <authorList>
            <person name="Goeker M."/>
        </authorList>
    </citation>
    <scope>NUCLEOTIDE SEQUENCE [LARGE SCALE GENOMIC DNA]</scope>
    <source>
        <strain evidence="2 3">DSM 103371</strain>
    </source>
</reference>
<evidence type="ECO:0000313" key="3">
    <source>
        <dbReference type="Proteomes" id="UP000245390"/>
    </source>
</evidence>
<dbReference type="OrthoDB" id="9804774at2"/>
<dbReference type="Pfam" id="PF13561">
    <property type="entry name" value="adh_short_C2"/>
    <property type="match status" value="1"/>
</dbReference>
<sequence length="307" mass="32320">MATPGKAVEGKVVLVTGAGRGIGRAIAMAMAAEGARVVVNDLGVGVDGAGGEAGPAEQTADDIRAAGGAAVANTDSVADWDGAHRMVAQALDNFGRIDAVVNNAAILRDAIFHKMTREDWDLSLSVILSGSFYVSRAAAPHFRAQEAGAYVHVASTSGLIGGMGQANYGAAKLGLQGLSKAIAIDMARFNVRSNIVAPTAFTRMTESIPTQTSEQRARAAARRTIPAERNAPIVVYLASDLAAHVSGQIFYTRDNELVLFSQPRPVRQAHTAEGWTPQTIADHVMPVFAPNFVPLDRTRDVFKGYLP</sequence>
<dbReference type="PRINTS" id="PR00080">
    <property type="entry name" value="SDRFAMILY"/>
</dbReference>